<feature type="transmembrane region" description="Helical" evidence="2">
    <location>
        <begin position="159"/>
        <end position="182"/>
    </location>
</feature>
<proteinExistence type="predicted"/>
<reference evidence="3" key="2">
    <citation type="submission" date="2025-09" db="UniProtKB">
        <authorList>
            <consortium name="Ensembl"/>
        </authorList>
    </citation>
    <scope>IDENTIFICATION</scope>
</reference>
<feature type="compositionally biased region" description="Low complexity" evidence="1">
    <location>
        <begin position="276"/>
        <end position="287"/>
    </location>
</feature>
<feature type="compositionally biased region" description="Polar residues" evidence="1">
    <location>
        <begin position="266"/>
        <end position="275"/>
    </location>
</feature>
<evidence type="ECO:0000256" key="2">
    <source>
        <dbReference type="SAM" id="Phobius"/>
    </source>
</evidence>
<protein>
    <recommendedName>
        <fullName evidence="5">EVI2B protein</fullName>
    </recommendedName>
</protein>
<keyword evidence="2" id="KW-1133">Transmembrane helix</keyword>
<accession>A0A8D2LWM9</accession>
<feature type="region of interest" description="Disordered" evidence="1">
    <location>
        <begin position="245"/>
        <end position="332"/>
    </location>
</feature>
<dbReference type="PANTHER" id="PTHR15384">
    <property type="entry name" value="PROTEIN EVI2B"/>
    <property type="match status" value="1"/>
</dbReference>
<dbReference type="GO" id="GO:0045660">
    <property type="term" value="P:positive regulation of neutrophil differentiation"/>
    <property type="evidence" value="ECO:0007669"/>
    <property type="project" value="TreeGrafter"/>
</dbReference>
<evidence type="ECO:0000313" key="4">
    <source>
        <dbReference type="Proteomes" id="UP000694545"/>
    </source>
</evidence>
<organism evidence="3 4">
    <name type="scientific">Varanus komodoensis</name>
    <name type="common">Komodo dragon</name>
    <dbReference type="NCBI Taxonomy" id="61221"/>
    <lineage>
        <taxon>Eukaryota</taxon>
        <taxon>Metazoa</taxon>
        <taxon>Chordata</taxon>
        <taxon>Craniata</taxon>
        <taxon>Vertebrata</taxon>
        <taxon>Euteleostomi</taxon>
        <taxon>Lepidosauria</taxon>
        <taxon>Squamata</taxon>
        <taxon>Bifurcata</taxon>
        <taxon>Unidentata</taxon>
        <taxon>Episquamata</taxon>
        <taxon>Toxicofera</taxon>
        <taxon>Anguimorpha</taxon>
        <taxon>Paleoanguimorpha</taxon>
        <taxon>Varanoidea</taxon>
        <taxon>Varanidae</taxon>
        <taxon>Varanus</taxon>
    </lineage>
</organism>
<dbReference type="AlphaFoldDB" id="A0A8D2LWM9"/>
<dbReference type="PANTHER" id="PTHR15384:SF0">
    <property type="entry name" value="PROTEIN EVI2B"/>
    <property type="match status" value="1"/>
</dbReference>
<dbReference type="InterPro" id="IPR033239">
    <property type="entry name" value="EVI2B"/>
</dbReference>
<evidence type="ECO:0000256" key="1">
    <source>
        <dbReference type="SAM" id="MobiDB-lite"/>
    </source>
</evidence>
<evidence type="ECO:0008006" key="5">
    <source>
        <dbReference type="Google" id="ProtNLM"/>
    </source>
</evidence>
<keyword evidence="2" id="KW-0472">Membrane</keyword>
<keyword evidence="2" id="KW-0812">Transmembrane</keyword>
<dbReference type="GO" id="GO:2000035">
    <property type="term" value="P:regulation of stem cell division"/>
    <property type="evidence" value="ECO:0007669"/>
    <property type="project" value="TreeGrafter"/>
</dbReference>
<sequence>MPERQFRNLFVNKARIQFSIWLPPQKPNSTLVTRKNVLFLLPHFYRAKCGTWRTNCFSSFGAAGEFTGIKAKAMDTHPIILILFCGQLRGSFASAKSTGSANATSPTESPVPITAVFSSSARFHQTSQPENPTKNGRQTPTTKPRLPAGEEPESFDAHVIVAVLIGIILIFMIIVIVGIFLWRRWKKAAAPLPHWAGRSPFADGDIPDVSAEKDAVPGAKRMSVLSLLPWKFHRDTLLMENAEGQLAESGENLDTTPKPSAEGTEKGSNPATTDNSVSSTSTQVAASEGLSGLVHVPLQSDDLDPPEPPPPPTWLAGELNGDPSLNHTESLSPESATEIQCFSLAVLSQETWHLPLLELIPLLSAPCSRLEPSFSLPRVLAVLPRLM</sequence>
<evidence type="ECO:0000313" key="3">
    <source>
        <dbReference type="Ensembl" id="ENSVKKP00000027861.1"/>
    </source>
</evidence>
<name>A0A8D2LWM9_VARKO</name>
<feature type="compositionally biased region" description="Polar residues" evidence="1">
    <location>
        <begin position="323"/>
        <end position="332"/>
    </location>
</feature>
<keyword evidence="4" id="KW-1185">Reference proteome</keyword>
<feature type="region of interest" description="Disordered" evidence="1">
    <location>
        <begin position="124"/>
        <end position="150"/>
    </location>
</feature>
<feature type="compositionally biased region" description="Polar residues" evidence="1">
    <location>
        <begin position="124"/>
        <end position="142"/>
    </location>
</feature>
<dbReference type="Ensembl" id="ENSVKKT00000028534.1">
    <property type="protein sequence ID" value="ENSVKKP00000027861.1"/>
    <property type="gene ID" value="ENSVKKG00000018063.1"/>
</dbReference>
<dbReference type="Proteomes" id="UP000694545">
    <property type="component" value="Unplaced"/>
</dbReference>
<reference evidence="3" key="1">
    <citation type="submission" date="2025-08" db="UniProtKB">
        <authorList>
            <consortium name="Ensembl"/>
        </authorList>
    </citation>
    <scope>IDENTIFICATION</scope>
</reference>